<evidence type="ECO:0000259" key="1">
    <source>
        <dbReference type="Pfam" id="PF13349"/>
    </source>
</evidence>
<dbReference type="Pfam" id="PF13349">
    <property type="entry name" value="DUF4097"/>
    <property type="match status" value="1"/>
</dbReference>
<reference evidence="2" key="1">
    <citation type="submission" date="2021-01" db="EMBL/GenBank/DDBJ databases">
        <title>Whole genome shotgun sequence of Actinoplanes ferrugineus NBRC 15555.</title>
        <authorList>
            <person name="Komaki H."/>
            <person name="Tamura T."/>
        </authorList>
    </citation>
    <scope>NUCLEOTIDE SEQUENCE</scope>
    <source>
        <strain evidence="2">NBRC 15555</strain>
    </source>
</reference>
<protein>
    <recommendedName>
        <fullName evidence="1">DUF4097 domain-containing protein</fullName>
    </recommendedName>
</protein>
<dbReference type="RefSeq" id="WP_203823186.1">
    <property type="nucleotide sequence ID" value="NZ_BAAABP010000005.1"/>
</dbReference>
<dbReference type="AlphaFoldDB" id="A0A919MQZ9"/>
<evidence type="ECO:0000313" key="3">
    <source>
        <dbReference type="Proteomes" id="UP000598174"/>
    </source>
</evidence>
<dbReference type="EMBL" id="BOMM01000104">
    <property type="protein sequence ID" value="GIE16862.1"/>
    <property type="molecule type" value="Genomic_DNA"/>
</dbReference>
<dbReference type="InterPro" id="IPR025164">
    <property type="entry name" value="Toastrack_DUF4097"/>
</dbReference>
<organism evidence="2 3">
    <name type="scientific">Paractinoplanes ferrugineus</name>
    <dbReference type="NCBI Taxonomy" id="113564"/>
    <lineage>
        <taxon>Bacteria</taxon>
        <taxon>Bacillati</taxon>
        <taxon>Actinomycetota</taxon>
        <taxon>Actinomycetes</taxon>
        <taxon>Micromonosporales</taxon>
        <taxon>Micromonosporaceae</taxon>
        <taxon>Paractinoplanes</taxon>
    </lineage>
</organism>
<sequence length="213" mass="21966">MTTVEHTGRQRGPVTLHIKTQAADIQVVSDPNVNGSWIELSTPDQSGPAVDAIRRAEFRDHGNEIHVDLREGQNVSGGGVTIGGNNYGIIAGNVNGYSSQVIINGRVVSSSGPFSAGPITVRAILEPGSTLVAKTMSGDVTTKGVHFVQAQTMSGDIRADEVTGDSQLKSMSGDIRVQGSPAAHVTASTMSGDVSGSGVVLSGSSMSGRVLQR</sequence>
<name>A0A919MQZ9_9ACTN</name>
<proteinExistence type="predicted"/>
<feature type="domain" description="DUF4097" evidence="1">
    <location>
        <begin position="120"/>
        <end position="195"/>
    </location>
</feature>
<comment type="caution">
    <text evidence="2">The sequence shown here is derived from an EMBL/GenBank/DDBJ whole genome shotgun (WGS) entry which is preliminary data.</text>
</comment>
<evidence type="ECO:0000313" key="2">
    <source>
        <dbReference type="EMBL" id="GIE16862.1"/>
    </source>
</evidence>
<gene>
    <name evidence="2" type="ORF">Afe05nite_87020</name>
</gene>
<accession>A0A919MQZ9</accession>
<dbReference type="Proteomes" id="UP000598174">
    <property type="component" value="Unassembled WGS sequence"/>
</dbReference>
<keyword evidence="3" id="KW-1185">Reference proteome</keyword>